<name>A0AA39J7T4_ARMTA</name>
<dbReference type="PROSITE" id="PS50011">
    <property type="entry name" value="PROTEIN_KINASE_DOM"/>
    <property type="match status" value="1"/>
</dbReference>
<organism evidence="2 3">
    <name type="scientific">Armillaria tabescens</name>
    <name type="common">Ringless honey mushroom</name>
    <name type="synonym">Agaricus tabescens</name>
    <dbReference type="NCBI Taxonomy" id="1929756"/>
    <lineage>
        <taxon>Eukaryota</taxon>
        <taxon>Fungi</taxon>
        <taxon>Dikarya</taxon>
        <taxon>Basidiomycota</taxon>
        <taxon>Agaricomycotina</taxon>
        <taxon>Agaricomycetes</taxon>
        <taxon>Agaricomycetidae</taxon>
        <taxon>Agaricales</taxon>
        <taxon>Marasmiineae</taxon>
        <taxon>Physalacriaceae</taxon>
        <taxon>Desarmillaria</taxon>
    </lineage>
</organism>
<dbReference type="InterPro" id="IPR011009">
    <property type="entry name" value="Kinase-like_dom_sf"/>
</dbReference>
<comment type="caution">
    <text evidence="2">The sequence shown here is derived from an EMBL/GenBank/DDBJ whole genome shotgun (WGS) entry which is preliminary data.</text>
</comment>
<keyword evidence="3" id="KW-1185">Reference proteome</keyword>
<dbReference type="GO" id="GO:0004672">
    <property type="term" value="F:protein kinase activity"/>
    <property type="evidence" value="ECO:0007669"/>
    <property type="project" value="InterPro"/>
</dbReference>
<dbReference type="Pfam" id="PF00069">
    <property type="entry name" value="Pkinase"/>
    <property type="match status" value="1"/>
</dbReference>
<feature type="domain" description="Protein kinase" evidence="1">
    <location>
        <begin position="1"/>
        <end position="145"/>
    </location>
</feature>
<dbReference type="Proteomes" id="UP001175211">
    <property type="component" value="Unassembled WGS sequence"/>
</dbReference>
<dbReference type="AlphaFoldDB" id="A0AA39J7T4"/>
<dbReference type="EMBL" id="JAUEPS010000122">
    <property type="protein sequence ID" value="KAK0436796.1"/>
    <property type="molecule type" value="Genomic_DNA"/>
</dbReference>
<protein>
    <recommendedName>
        <fullName evidence="1">Protein kinase domain-containing protein</fullName>
    </recommendedName>
</protein>
<gene>
    <name evidence="2" type="ORF">EV420DRAFT_1281075</name>
</gene>
<dbReference type="RefSeq" id="XP_060322356.1">
    <property type="nucleotide sequence ID" value="XM_060468242.1"/>
</dbReference>
<proteinExistence type="predicted"/>
<dbReference type="SUPFAM" id="SSF56112">
    <property type="entry name" value="Protein kinase-like (PK-like)"/>
    <property type="match status" value="1"/>
</dbReference>
<dbReference type="InterPro" id="IPR000719">
    <property type="entry name" value="Prot_kinase_dom"/>
</dbReference>
<evidence type="ECO:0000313" key="2">
    <source>
        <dbReference type="EMBL" id="KAK0436796.1"/>
    </source>
</evidence>
<evidence type="ECO:0000259" key="1">
    <source>
        <dbReference type="PROSITE" id="PS50011"/>
    </source>
</evidence>
<evidence type="ECO:0000313" key="3">
    <source>
        <dbReference type="Proteomes" id="UP001175211"/>
    </source>
</evidence>
<dbReference type="GeneID" id="85351790"/>
<dbReference type="Gene3D" id="1.10.510.10">
    <property type="entry name" value="Transferase(Phosphotransferase) domain 1"/>
    <property type="match status" value="1"/>
</dbReference>
<sequence>MLLIIRAPEPLPDDSYIKVGTIFHFHPEDLDRCAIWPCMIQEARVCETLMKHPHPNVARYYGYVEKDGLMVGLGFKRYGQTLGESVKKGVILKEDVESSFDQIKKGVEHIHRLGLVHNNINPSNIMLDADGSLLIIGRRCITSGI</sequence>
<dbReference type="GO" id="GO:0005524">
    <property type="term" value="F:ATP binding"/>
    <property type="evidence" value="ECO:0007669"/>
    <property type="project" value="InterPro"/>
</dbReference>
<reference evidence="2" key="1">
    <citation type="submission" date="2023-06" db="EMBL/GenBank/DDBJ databases">
        <authorList>
            <consortium name="Lawrence Berkeley National Laboratory"/>
            <person name="Ahrendt S."/>
            <person name="Sahu N."/>
            <person name="Indic B."/>
            <person name="Wong-Bajracharya J."/>
            <person name="Merenyi Z."/>
            <person name="Ke H.-M."/>
            <person name="Monk M."/>
            <person name="Kocsube S."/>
            <person name="Drula E."/>
            <person name="Lipzen A."/>
            <person name="Balint B."/>
            <person name="Henrissat B."/>
            <person name="Andreopoulos B."/>
            <person name="Martin F.M."/>
            <person name="Harder C.B."/>
            <person name="Rigling D."/>
            <person name="Ford K.L."/>
            <person name="Foster G.D."/>
            <person name="Pangilinan J."/>
            <person name="Papanicolaou A."/>
            <person name="Barry K."/>
            <person name="LaButti K."/>
            <person name="Viragh M."/>
            <person name="Koriabine M."/>
            <person name="Yan M."/>
            <person name="Riley R."/>
            <person name="Champramary S."/>
            <person name="Plett K.L."/>
            <person name="Tsai I.J."/>
            <person name="Slot J."/>
            <person name="Sipos G."/>
            <person name="Plett J."/>
            <person name="Nagy L.G."/>
            <person name="Grigoriev I.V."/>
        </authorList>
    </citation>
    <scope>NUCLEOTIDE SEQUENCE</scope>
    <source>
        <strain evidence="2">CCBAS 213</strain>
    </source>
</reference>
<accession>A0AA39J7T4</accession>